<gene>
    <name evidence="1" type="ORF">F2Q69_00000710</name>
</gene>
<evidence type="ECO:0000313" key="2">
    <source>
        <dbReference type="Proteomes" id="UP000712600"/>
    </source>
</evidence>
<sequence length="82" mass="8925">MEGLPQPPSVWRCVSLFVLDSLLGGSLYSSAVAGSCSRGVEALLAPRHRHMWPLSMKAFGGFGYAGVVVVGSGCPERWRRWF</sequence>
<dbReference type="Proteomes" id="UP000712600">
    <property type="component" value="Unassembled WGS sequence"/>
</dbReference>
<reference evidence="1" key="1">
    <citation type="submission" date="2019-12" db="EMBL/GenBank/DDBJ databases">
        <title>Genome sequencing and annotation of Brassica cretica.</title>
        <authorList>
            <person name="Studholme D.J."/>
            <person name="Sarris P."/>
        </authorList>
    </citation>
    <scope>NUCLEOTIDE SEQUENCE</scope>
    <source>
        <strain evidence="1">PFS-109/04</strain>
        <tissue evidence="1">Leaf</tissue>
    </source>
</reference>
<comment type="caution">
    <text evidence="1">The sequence shown here is derived from an EMBL/GenBank/DDBJ whole genome shotgun (WGS) entry which is preliminary data.</text>
</comment>
<dbReference type="AlphaFoldDB" id="A0A8S9P670"/>
<proteinExistence type="predicted"/>
<evidence type="ECO:0000313" key="1">
    <source>
        <dbReference type="EMBL" id="KAF3510720.1"/>
    </source>
</evidence>
<organism evidence="1 2">
    <name type="scientific">Brassica cretica</name>
    <name type="common">Mustard</name>
    <dbReference type="NCBI Taxonomy" id="69181"/>
    <lineage>
        <taxon>Eukaryota</taxon>
        <taxon>Viridiplantae</taxon>
        <taxon>Streptophyta</taxon>
        <taxon>Embryophyta</taxon>
        <taxon>Tracheophyta</taxon>
        <taxon>Spermatophyta</taxon>
        <taxon>Magnoliopsida</taxon>
        <taxon>eudicotyledons</taxon>
        <taxon>Gunneridae</taxon>
        <taxon>Pentapetalae</taxon>
        <taxon>rosids</taxon>
        <taxon>malvids</taxon>
        <taxon>Brassicales</taxon>
        <taxon>Brassicaceae</taxon>
        <taxon>Brassiceae</taxon>
        <taxon>Brassica</taxon>
    </lineage>
</organism>
<dbReference type="EMBL" id="QGKX02001521">
    <property type="protein sequence ID" value="KAF3510720.1"/>
    <property type="molecule type" value="Genomic_DNA"/>
</dbReference>
<accession>A0A8S9P670</accession>
<name>A0A8S9P670_BRACR</name>
<protein>
    <submittedName>
        <fullName evidence="1">Uncharacterized protein</fullName>
    </submittedName>
</protein>